<keyword evidence="3" id="KW-1185">Reference proteome</keyword>
<reference evidence="2" key="1">
    <citation type="submission" date="2023-10" db="EMBL/GenBank/DDBJ databases">
        <authorList>
            <person name="Chen Y."/>
            <person name="Shah S."/>
            <person name="Dougan E. K."/>
            <person name="Thang M."/>
            <person name="Chan C."/>
        </authorList>
    </citation>
    <scope>NUCLEOTIDE SEQUENCE [LARGE SCALE GENOMIC DNA]</scope>
</reference>
<dbReference type="InterPro" id="IPR043502">
    <property type="entry name" value="DNA/RNA_pol_sf"/>
</dbReference>
<dbReference type="PANTHER" id="PTHR33050">
    <property type="entry name" value="REVERSE TRANSCRIPTASE DOMAIN-CONTAINING PROTEIN"/>
    <property type="match status" value="1"/>
</dbReference>
<accession>A0ABN9UJT6</accession>
<evidence type="ECO:0000313" key="2">
    <source>
        <dbReference type="EMBL" id="CAK0860086.1"/>
    </source>
</evidence>
<organism evidence="2 3">
    <name type="scientific">Prorocentrum cordatum</name>
    <dbReference type="NCBI Taxonomy" id="2364126"/>
    <lineage>
        <taxon>Eukaryota</taxon>
        <taxon>Sar</taxon>
        <taxon>Alveolata</taxon>
        <taxon>Dinophyceae</taxon>
        <taxon>Prorocentrales</taxon>
        <taxon>Prorocentraceae</taxon>
        <taxon>Prorocentrum</taxon>
    </lineage>
</organism>
<dbReference type="Gene3D" id="3.30.70.270">
    <property type="match status" value="1"/>
</dbReference>
<dbReference type="EMBL" id="CAUYUJ010015948">
    <property type="protein sequence ID" value="CAK0860086.1"/>
    <property type="molecule type" value="Genomic_DNA"/>
</dbReference>
<dbReference type="SUPFAM" id="SSF56672">
    <property type="entry name" value="DNA/RNA polymerases"/>
    <property type="match status" value="1"/>
</dbReference>
<dbReference type="InterPro" id="IPR043128">
    <property type="entry name" value="Rev_trsase/Diguanyl_cyclase"/>
</dbReference>
<feature type="compositionally biased region" description="Basic and acidic residues" evidence="1">
    <location>
        <begin position="353"/>
        <end position="367"/>
    </location>
</feature>
<gene>
    <name evidence="2" type="ORF">PCOR1329_LOCUS49150</name>
</gene>
<comment type="caution">
    <text evidence="2">The sequence shown here is derived from an EMBL/GenBank/DDBJ whole genome shotgun (WGS) entry which is preliminary data.</text>
</comment>
<proteinExistence type="predicted"/>
<feature type="region of interest" description="Disordered" evidence="1">
    <location>
        <begin position="329"/>
        <end position="377"/>
    </location>
</feature>
<dbReference type="Gene3D" id="3.10.10.10">
    <property type="entry name" value="HIV Type 1 Reverse Transcriptase, subunit A, domain 1"/>
    <property type="match status" value="1"/>
</dbReference>
<sequence>MVSLGVLPSLGDPDLTSMPILASLPPSAVRSAVAKARVDREGREAGERLTAIQKGRLNLLYNALRRKFGLHLEPVDQEPPQPQAAAAATPGSAAAPHAANLVNLSAVLDQGLKGEVELYSHAQLQKIRNNYIVLMGDEPMGRHNYTDEQISALGRRLEAGFVPFADFGVWGPNGNRFQRHMKFKASFMDASGQWRTQEIPGPESLEIWEDSYEVYKAAVLSLGAFQQATLTLYAAEFRQRVLDNPGCWHLTLAADFLARSEQLANERRRLERFHEKSPTLSSWNPKMPWDAALRAVSQDKTFWYKHLEKPCDKAARDGSATVPVQRTAYTQVPPFTAAPQQGSNKKKGGGRGKANDRKDTKGIDPRGKGPNAQRADGRYYRSVDNVEICYAWAQHEEGCSSKACPQGRAHACEFCRTPHRTIRCEKHPGWTPPAASRGAKRRKNSLGRAGECPHPGAIQGPEHRFEPPKFLELVGRGGGLTAAVARLHLDHFTAQCLEAAAGLRDQVLDLLNHDHYHRVLSLIRQRRVRWLHVAPRCADFSKARRTGRRARPASGTPKPQHVLDSNTLVARAARLCRAQAKAGGWFSFENPEASCAWQCGPVASLLRIAGAVRVVCDQCMFGCPYRKPTGWLTNAPFLGVLAERCPGPPVHVHPSLGGRCIGPAGGSAWKTQLAPSYPEGLCSALAFAYRAELSKQPDLAAKQPTTYDVFAGQEDAAQQETARQRRERGVGKLPGWAALGAQIAAALEDVAGGLCDAVDRVVEELGRPEATGLAPAAARSGQAALAARLGVRHHDREGPQGEMLEDILAAAGDPETQVPQWLQRYAPLGIEVPILPSGVFPETEPTSVGPAREKLDALLQHCVDRGDPVNYRSYEENREEADAAFQKELDKGYATWRQDRGALEAIHGPLTLPRVGAVITAKAGARKCRLIHDLRRSRVNSKILLRERLVLPRLHDVIQDTLDTFARVQDPHQVYYLVADFQDAFKLLRTDPRENKHLAGYACGGYFVYDTVFFGVGTGPLVWGRVAAALMRLTQATLSEKKGRIQCFVDDSILTMSGSLRTVRREFAKILVLWQPLGFGVSWKKVSFGTSVSWIGAAIQADTAVRRVSVSLPEEKLELVRGACTDLLEERKPVPPVARVRQLAGRGGWIGGLLPQVRPLVRHLWGALSKARKGNPPVLFRKQVEPALRWLVAFATDAPLHLTRHVYLVDRLHDGLYVETDASPWGGGGCCWASPAARRAGEAPRAYFAVTWDHTHEELLHAQVGSPAGRASREAFAMLLAAKLWISPEVLGRITFAGDAQGVLAALVQLRGDSAIMIDVAKELALHLAPLGHALEGLHIWAEQNKLADALSRVSCDGHSPRFLAGAEQATVPQVEDLGLRVLQTKISGRGRACTHCVSR</sequence>
<dbReference type="Proteomes" id="UP001189429">
    <property type="component" value="Unassembled WGS sequence"/>
</dbReference>
<dbReference type="InterPro" id="IPR052055">
    <property type="entry name" value="Hepadnavirus_pol/RT"/>
</dbReference>
<feature type="region of interest" description="Disordered" evidence="1">
    <location>
        <begin position="426"/>
        <end position="464"/>
    </location>
</feature>
<dbReference type="PANTHER" id="PTHR33050:SF7">
    <property type="entry name" value="RIBONUCLEASE H"/>
    <property type="match status" value="1"/>
</dbReference>
<evidence type="ECO:0000313" key="3">
    <source>
        <dbReference type="Proteomes" id="UP001189429"/>
    </source>
</evidence>
<evidence type="ECO:0008006" key="4">
    <source>
        <dbReference type="Google" id="ProtNLM"/>
    </source>
</evidence>
<protein>
    <recommendedName>
        <fullName evidence="4">Reverse transcriptase domain-containing protein</fullName>
    </recommendedName>
</protein>
<evidence type="ECO:0000256" key="1">
    <source>
        <dbReference type="SAM" id="MobiDB-lite"/>
    </source>
</evidence>
<name>A0ABN9UJT6_9DINO</name>